<dbReference type="Proteomes" id="UP000054018">
    <property type="component" value="Unassembled WGS sequence"/>
</dbReference>
<dbReference type="EMBL" id="KN833715">
    <property type="protein sequence ID" value="KIK24560.1"/>
    <property type="molecule type" value="Genomic_DNA"/>
</dbReference>
<proteinExistence type="predicted"/>
<accession>A0A0C9YHS8</accession>
<reference evidence="2" key="2">
    <citation type="submission" date="2015-01" db="EMBL/GenBank/DDBJ databases">
        <title>Evolutionary Origins and Diversification of the Mycorrhizal Mutualists.</title>
        <authorList>
            <consortium name="DOE Joint Genome Institute"/>
            <consortium name="Mycorrhizal Genomics Consortium"/>
            <person name="Kohler A."/>
            <person name="Kuo A."/>
            <person name="Nagy L.G."/>
            <person name="Floudas D."/>
            <person name="Copeland A."/>
            <person name="Barry K.W."/>
            <person name="Cichocki N."/>
            <person name="Veneault-Fourrey C."/>
            <person name="LaButti K."/>
            <person name="Lindquist E.A."/>
            <person name="Lipzen A."/>
            <person name="Lundell T."/>
            <person name="Morin E."/>
            <person name="Murat C."/>
            <person name="Riley R."/>
            <person name="Ohm R."/>
            <person name="Sun H."/>
            <person name="Tunlid A."/>
            <person name="Henrissat B."/>
            <person name="Grigoriev I.V."/>
            <person name="Hibbett D.S."/>
            <person name="Martin F."/>
        </authorList>
    </citation>
    <scope>NUCLEOTIDE SEQUENCE [LARGE SCALE GENOMIC DNA]</scope>
    <source>
        <strain evidence="2">441</strain>
    </source>
</reference>
<gene>
    <name evidence="1" type="ORF">PISMIDRAFT_678174</name>
</gene>
<sequence>MLKGWARGSLRDMSDHKYADIAPAFRDIFLEDCYPHIRSRWDPVSRSTAPAIAGL</sequence>
<dbReference type="HOGENOM" id="CLU_3038054_0_0_1"/>
<evidence type="ECO:0000313" key="2">
    <source>
        <dbReference type="Proteomes" id="UP000054018"/>
    </source>
</evidence>
<evidence type="ECO:0000313" key="1">
    <source>
        <dbReference type="EMBL" id="KIK24560.1"/>
    </source>
</evidence>
<name>A0A0C9YHS8_9AGAM</name>
<organism evidence="1 2">
    <name type="scientific">Pisolithus microcarpus 441</name>
    <dbReference type="NCBI Taxonomy" id="765257"/>
    <lineage>
        <taxon>Eukaryota</taxon>
        <taxon>Fungi</taxon>
        <taxon>Dikarya</taxon>
        <taxon>Basidiomycota</taxon>
        <taxon>Agaricomycotina</taxon>
        <taxon>Agaricomycetes</taxon>
        <taxon>Agaricomycetidae</taxon>
        <taxon>Boletales</taxon>
        <taxon>Sclerodermatineae</taxon>
        <taxon>Pisolithaceae</taxon>
        <taxon>Pisolithus</taxon>
    </lineage>
</organism>
<dbReference type="AlphaFoldDB" id="A0A0C9YHS8"/>
<protein>
    <submittedName>
        <fullName evidence="1">Uncharacterized protein</fullName>
    </submittedName>
</protein>
<keyword evidence="2" id="KW-1185">Reference proteome</keyword>
<feature type="non-terminal residue" evidence="1">
    <location>
        <position position="55"/>
    </location>
</feature>
<reference evidence="1 2" key="1">
    <citation type="submission" date="2014-04" db="EMBL/GenBank/DDBJ databases">
        <authorList>
            <consortium name="DOE Joint Genome Institute"/>
            <person name="Kuo A."/>
            <person name="Kohler A."/>
            <person name="Costa M.D."/>
            <person name="Nagy L.G."/>
            <person name="Floudas D."/>
            <person name="Copeland A."/>
            <person name="Barry K.W."/>
            <person name="Cichocki N."/>
            <person name="Veneault-Fourrey C."/>
            <person name="LaButti K."/>
            <person name="Lindquist E.A."/>
            <person name="Lipzen A."/>
            <person name="Lundell T."/>
            <person name="Morin E."/>
            <person name="Murat C."/>
            <person name="Sun H."/>
            <person name="Tunlid A."/>
            <person name="Henrissat B."/>
            <person name="Grigoriev I.V."/>
            <person name="Hibbett D.S."/>
            <person name="Martin F."/>
            <person name="Nordberg H.P."/>
            <person name="Cantor M.N."/>
            <person name="Hua S.X."/>
        </authorList>
    </citation>
    <scope>NUCLEOTIDE SEQUENCE [LARGE SCALE GENOMIC DNA]</scope>
    <source>
        <strain evidence="1 2">441</strain>
    </source>
</reference>